<dbReference type="Gene3D" id="3.60.15.10">
    <property type="entry name" value="Ribonuclease Z/Hydroxyacylglutathione hydrolase-like"/>
    <property type="match status" value="1"/>
</dbReference>
<proteinExistence type="predicted"/>
<comment type="caution">
    <text evidence="6">The sequence shown here is derived from an EMBL/GenBank/DDBJ whole genome shotgun (WGS) entry which is preliminary data.</text>
</comment>
<dbReference type="Gene3D" id="2.102.10.10">
    <property type="entry name" value="Rieske [2Fe-2S] iron-sulphur domain"/>
    <property type="match status" value="1"/>
</dbReference>
<evidence type="ECO:0000256" key="3">
    <source>
        <dbReference type="ARBA" id="ARBA00023004"/>
    </source>
</evidence>
<feature type="domain" description="Rieske" evidence="5">
    <location>
        <begin position="437"/>
        <end position="520"/>
    </location>
</feature>
<reference evidence="6 7" key="1">
    <citation type="submission" date="2024-09" db="EMBL/GenBank/DDBJ databases">
        <authorList>
            <person name="Sun Q."/>
            <person name="Mori K."/>
        </authorList>
    </citation>
    <scope>NUCLEOTIDE SEQUENCE [LARGE SCALE GENOMIC DNA]</scope>
    <source>
        <strain evidence="6 7">TBRC 1851</strain>
    </source>
</reference>
<evidence type="ECO:0000259" key="5">
    <source>
        <dbReference type="PROSITE" id="PS51296"/>
    </source>
</evidence>
<dbReference type="Proteomes" id="UP001589870">
    <property type="component" value="Unassembled WGS sequence"/>
</dbReference>
<dbReference type="SUPFAM" id="SSF56281">
    <property type="entry name" value="Metallo-hydrolase/oxidoreductase"/>
    <property type="match status" value="1"/>
</dbReference>
<evidence type="ECO:0000313" key="7">
    <source>
        <dbReference type="Proteomes" id="UP001589870"/>
    </source>
</evidence>
<dbReference type="PROSITE" id="PS51296">
    <property type="entry name" value="RIESKE"/>
    <property type="match status" value="1"/>
</dbReference>
<accession>A0ABV6U4T7</accession>
<sequence length="520" mass="58374">MATLTSIGHAGLFVETSTFTLVFDPWMSPHGAYMGSWFQFPRNDHLDIKSLTSATYVAISHEHLDHMDSWFLEQLSDETTVLIPAYPSDTFANRIRESGVDRIIKINSWEPFPLDNDGSWIMTIPQLSPMFHDSGFLIVTEGRSVLNCNDAKLTASQARRAKHLAGGRLDVMAVQASSSAWHPMCYSYPVEEERRIAMEKRMIKLRAVHRLVRATEPELALPFAGPPCYLDPELRGLNRVLDTEHGAFVHPEAARNWLSEHLPGQAWETLKPGDRLDLRTGEMTRDPVSAEFSFTEGVEEYIRRYAEDRAEVLEKIRVEYPEPGPGFPERFVNHFSRLGTLSDYFLDHIGMTVRFEITGPNGGVWDVRMNADGLAIGPAATERPGYTITVRGRWVEPVLAGDLAWEDLLLSFRIRLDRDPDVYNGYLVGLLKHANAPALEAVEEYETGRDETERITVTDGDRAFEIARYCPHAGEDLSISAVIEDGKIHCLSHNFAFDLATGACVNARCAPLATREISPS</sequence>
<keyword evidence="1" id="KW-0001">2Fe-2S</keyword>
<dbReference type="InterPro" id="IPR036922">
    <property type="entry name" value="Rieske_2Fe-2S_sf"/>
</dbReference>
<dbReference type="InterPro" id="IPR017941">
    <property type="entry name" value="Rieske_2Fe-2S"/>
</dbReference>
<evidence type="ECO:0000256" key="1">
    <source>
        <dbReference type="ARBA" id="ARBA00022714"/>
    </source>
</evidence>
<protein>
    <submittedName>
        <fullName evidence="6">Rieske 2Fe-2S domain-containing protein</fullName>
    </submittedName>
</protein>
<dbReference type="PANTHER" id="PTHR43546:SF4">
    <property type="entry name" value="UPF0282 PROTEIN MJ1629"/>
    <property type="match status" value="1"/>
</dbReference>
<keyword evidence="7" id="KW-1185">Reference proteome</keyword>
<dbReference type="Pfam" id="PF00355">
    <property type="entry name" value="Rieske"/>
    <property type="match status" value="1"/>
</dbReference>
<dbReference type="SUPFAM" id="SSF50022">
    <property type="entry name" value="ISP domain"/>
    <property type="match status" value="1"/>
</dbReference>
<dbReference type="EMBL" id="JBHMQT010000032">
    <property type="protein sequence ID" value="MFC0863433.1"/>
    <property type="molecule type" value="Genomic_DNA"/>
</dbReference>
<gene>
    <name evidence="6" type="ORF">ACFHYQ_14125</name>
</gene>
<name>A0ABV6U4T7_9ACTN</name>
<organism evidence="6 7">
    <name type="scientific">Sphaerimonospora cavernae</name>
    <dbReference type="NCBI Taxonomy" id="1740611"/>
    <lineage>
        <taxon>Bacteria</taxon>
        <taxon>Bacillati</taxon>
        <taxon>Actinomycetota</taxon>
        <taxon>Actinomycetes</taxon>
        <taxon>Streptosporangiales</taxon>
        <taxon>Streptosporangiaceae</taxon>
        <taxon>Sphaerimonospora</taxon>
    </lineage>
</organism>
<dbReference type="InterPro" id="IPR036866">
    <property type="entry name" value="RibonucZ/Hydroxyglut_hydro"/>
</dbReference>
<dbReference type="RefSeq" id="WP_394301582.1">
    <property type="nucleotide sequence ID" value="NZ_JBHMQT010000032.1"/>
</dbReference>
<evidence type="ECO:0000256" key="2">
    <source>
        <dbReference type="ARBA" id="ARBA00022723"/>
    </source>
</evidence>
<dbReference type="InterPro" id="IPR050114">
    <property type="entry name" value="UPF0173_UPF0282_UlaG_hydrolase"/>
</dbReference>
<evidence type="ECO:0000313" key="6">
    <source>
        <dbReference type="EMBL" id="MFC0863433.1"/>
    </source>
</evidence>
<keyword evidence="3" id="KW-0408">Iron</keyword>
<evidence type="ECO:0000256" key="4">
    <source>
        <dbReference type="ARBA" id="ARBA00023014"/>
    </source>
</evidence>
<keyword evidence="4" id="KW-0411">Iron-sulfur</keyword>
<keyword evidence="2" id="KW-0479">Metal-binding</keyword>
<dbReference type="PANTHER" id="PTHR43546">
    <property type="entry name" value="UPF0173 METAL-DEPENDENT HYDROLASE MJ1163-RELATED"/>
    <property type="match status" value="1"/>
</dbReference>